<keyword evidence="7" id="KW-1185">Reference proteome</keyword>
<dbReference type="GO" id="GO:0042802">
    <property type="term" value="F:identical protein binding"/>
    <property type="evidence" value="ECO:0007669"/>
    <property type="project" value="TreeGrafter"/>
</dbReference>
<keyword evidence="3 5" id="KW-0808">Transferase</keyword>
<evidence type="ECO:0000256" key="3">
    <source>
        <dbReference type="ARBA" id="ARBA00022679"/>
    </source>
</evidence>
<dbReference type="InterPro" id="IPR015421">
    <property type="entry name" value="PyrdxlP-dep_Trfase_major"/>
</dbReference>
<dbReference type="GO" id="GO:0006526">
    <property type="term" value="P:L-arginine biosynthetic process"/>
    <property type="evidence" value="ECO:0007669"/>
    <property type="project" value="UniProtKB-UniRule"/>
</dbReference>
<protein>
    <recommendedName>
        <fullName evidence="5">Acetylornithine aminotransferase</fullName>
        <shortName evidence="5">ACOAT</shortName>
        <ecNumber evidence="5">2.6.1.11</ecNumber>
    </recommendedName>
</protein>
<comment type="caution">
    <text evidence="6">The sequence shown here is derived from an EMBL/GenBank/DDBJ whole genome shotgun (WGS) entry which is preliminary data.</text>
</comment>
<dbReference type="InterPro" id="IPR005814">
    <property type="entry name" value="Aminotrans_3"/>
</dbReference>
<dbReference type="InterPro" id="IPR015422">
    <property type="entry name" value="PyrdxlP-dep_Trfase_small"/>
</dbReference>
<keyword evidence="5" id="KW-0963">Cytoplasm</keyword>
<dbReference type="EMBL" id="JACCBF010000001">
    <property type="protein sequence ID" value="NYD30014.1"/>
    <property type="molecule type" value="Genomic_DNA"/>
</dbReference>
<keyword evidence="2 5" id="KW-0028">Amino-acid biosynthesis</keyword>
<evidence type="ECO:0000256" key="1">
    <source>
        <dbReference type="ARBA" id="ARBA00022576"/>
    </source>
</evidence>
<evidence type="ECO:0000256" key="2">
    <source>
        <dbReference type="ARBA" id="ARBA00022605"/>
    </source>
</evidence>
<gene>
    <name evidence="5" type="primary">argD</name>
    <name evidence="6" type="ORF">BJ958_001560</name>
</gene>
<dbReference type="InterPro" id="IPR004636">
    <property type="entry name" value="AcOrn/SuccOrn_fam"/>
</dbReference>
<dbReference type="RefSeq" id="WP_273516360.1">
    <property type="nucleotide sequence ID" value="NZ_BAABEF010000001.1"/>
</dbReference>
<dbReference type="GO" id="GO:0030170">
    <property type="term" value="F:pyridoxal phosphate binding"/>
    <property type="evidence" value="ECO:0007669"/>
    <property type="project" value="InterPro"/>
</dbReference>
<keyword evidence="5" id="KW-0055">Arginine biosynthesis</keyword>
<feature type="binding site" evidence="5">
    <location>
        <position position="285"/>
    </location>
    <ligand>
        <name>pyridoxal 5'-phosphate</name>
        <dbReference type="ChEBI" id="CHEBI:597326"/>
    </ligand>
</feature>
<keyword evidence="4 5" id="KW-0663">Pyridoxal phosphate</keyword>
<feature type="binding site" evidence="5">
    <location>
        <begin position="222"/>
        <end position="225"/>
    </location>
    <ligand>
        <name>pyridoxal 5'-phosphate</name>
        <dbReference type="ChEBI" id="CHEBI:597326"/>
    </ligand>
</feature>
<reference evidence="6 7" key="1">
    <citation type="submission" date="2020-07" db="EMBL/GenBank/DDBJ databases">
        <title>Sequencing the genomes of 1000 actinobacteria strains.</title>
        <authorList>
            <person name="Klenk H.-P."/>
        </authorList>
    </citation>
    <scope>NUCLEOTIDE SEQUENCE [LARGE SCALE GENOMIC DNA]</scope>
    <source>
        <strain evidence="6 7">DSM 19082</strain>
    </source>
</reference>
<comment type="cofactor">
    <cofactor evidence="5">
        <name>pyridoxal 5'-phosphate</name>
        <dbReference type="ChEBI" id="CHEBI:597326"/>
    </cofactor>
    <text evidence="5">Binds 1 pyridoxal phosphate per subunit.</text>
</comment>
<feature type="binding site" evidence="5">
    <location>
        <begin position="111"/>
        <end position="112"/>
    </location>
    <ligand>
        <name>pyridoxal 5'-phosphate</name>
        <dbReference type="ChEBI" id="CHEBI:597326"/>
    </ligand>
</feature>
<dbReference type="Gene3D" id="3.90.1150.10">
    <property type="entry name" value="Aspartate Aminotransferase, domain 1"/>
    <property type="match status" value="1"/>
</dbReference>
<dbReference type="CDD" id="cd00610">
    <property type="entry name" value="OAT_like"/>
    <property type="match status" value="1"/>
</dbReference>
<dbReference type="EC" id="2.6.1.11" evidence="5"/>
<dbReference type="UniPathway" id="UPA00068">
    <property type="reaction ID" value="UER00109"/>
</dbReference>
<sequence length="405" mass="41898">MTATEPGNREWTERYAGALMNTFGPPKTVLVRGEGAHVWDADGREYVDLLGGIAVNALGHGHPRLVAAVTGQLQTLGHISNFFASGPQITLAERLVNLLGTEARVFFTNSGAEANEAAFKLTRRTGRTRIVATEGSFHGRTMGALALTSKPAYREPFEPLPGDVVFVPYGDTAALEAAVDRDTAAILVEPVQGEAGVIVPPRDYLPTAQRIAHENGALLWLDEIQTGVGRTGTWFAHQNPALVDAPVTPDIVTLAKGLAGGIPIGACLATHGAGKLFDPGNHGTTFGGNPVAAAAALAVLDVIVEEDLLAHATAQGAALKAAAATDPRVVETRGEGLLVGLTLAEPKAAEVVTAAQDAGFLLNAATPERVRMAPPLNLADADVAAFAAAWPAILDHANDSAGVTA</sequence>
<dbReference type="InterPro" id="IPR050103">
    <property type="entry name" value="Class-III_PLP-dep_AT"/>
</dbReference>
<dbReference type="NCBIfam" id="NF002874">
    <property type="entry name" value="PRK03244.1"/>
    <property type="match status" value="1"/>
</dbReference>
<proteinExistence type="inferred from homology"/>
<dbReference type="FunFam" id="3.40.640.10:FF:000004">
    <property type="entry name" value="Acetylornithine aminotransferase"/>
    <property type="match status" value="1"/>
</dbReference>
<dbReference type="NCBIfam" id="TIGR00707">
    <property type="entry name" value="argD"/>
    <property type="match status" value="1"/>
</dbReference>
<comment type="subcellular location">
    <subcellularLocation>
        <location evidence="5">Cytoplasm</location>
    </subcellularLocation>
</comment>
<dbReference type="Gene3D" id="3.40.640.10">
    <property type="entry name" value="Type I PLP-dependent aspartate aminotransferase-like (Major domain)"/>
    <property type="match status" value="1"/>
</dbReference>
<comment type="catalytic activity">
    <reaction evidence="5">
        <text>N(2)-acetyl-L-ornithine + 2-oxoglutarate = N-acetyl-L-glutamate 5-semialdehyde + L-glutamate</text>
        <dbReference type="Rhea" id="RHEA:18049"/>
        <dbReference type="ChEBI" id="CHEBI:16810"/>
        <dbReference type="ChEBI" id="CHEBI:29123"/>
        <dbReference type="ChEBI" id="CHEBI:29985"/>
        <dbReference type="ChEBI" id="CHEBI:57805"/>
        <dbReference type="EC" id="2.6.1.11"/>
    </reaction>
</comment>
<dbReference type="SUPFAM" id="SSF53383">
    <property type="entry name" value="PLP-dependent transferases"/>
    <property type="match status" value="1"/>
</dbReference>
<dbReference type="HAMAP" id="MF_01107">
    <property type="entry name" value="ArgD_aminotrans_3"/>
    <property type="match status" value="1"/>
</dbReference>
<dbReference type="Pfam" id="PF00202">
    <property type="entry name" value="Aminotran_3"/>
    <property type="match status" value="1"/>
</dbReference>
<comment type="similarity">
    <text evidence="5">Belongs to the class-III pyridoxal-phosphate-dependent aminotransferase family. ArgD subfamily.</text>
</comment>
<dbReference type="GO" id="GO:0003992">
    <property type="term" value="F:N2-acetyl-L-ornithine:2-oxoglutarate 5-aminotransferase activity"/>
    <property type="evidence" value="ECO:0007669"/>
    <property type="project" value="UniProtKB-UniRule"/>
</dbReference>
<evidence type="ECO:0000256" key="4">
    <source>
        <dbReference type="ARBA" id="ARBA00022898"/>
    </source>
</evidence>
<comment type="subunit">
    <text evidence="5">Homodimer.</text>
</comment>
<organism evidence="6 7">
    <name type="scientific">Nocardioides kongjuensis</name>
    <dbReference type="NCBI Taxonomy" id="349522"/>
    <lineage>
        <taxon>Bacteria</taxon>
        <taxon>Bacillati</taxon>
        <taxon>Actinomycetota</taxon>
        <taxon>Actinomycetes</taxon>
        <taxon>Propionibacteriales</taxon>
        <taxon>Nocardioidaceae</taxon>
        <taxon>Nocardioides</taxon>
    </lineage>
</organism>
<dbReference type="GO" id="GO:0005737">
    <property type="term" value="C:cytoplasm"/>
    <property type="evidence" value="ECO:0007669"/>
    <property type="project" value="UniProtKB-SubCell"/>
</dbReference>
<dbReference type="Proteomes" id="UP000582231">
    <property type="component" value="Unassembled WGS sequence"/>
</dbReference>
<comment type="miscellaneous">
    <text evidence="5">May also have succinyldiaminopimelate aminotransferase activity, thus carrying out the corresponding step in lysine biosynthesis.</text>
</comment>
<dbReference type="PANTHER" id="PTHR11986:SF79">
    <property type="entry name" value="ACETYLORNITHINE AMINOTRANSFERASE, MITOCHONDRIAL"/>
    <property type="match status" value="1"/>
</dbReference>
<feature type="modified residue" description="N6-(pyridoxal phosphate)lysine" evidence="5">
    <location>
        <position position="256"/>
    </location>
</feature>
<comment type="pathway">
    <text evidence="5">Amino-acid biosynthesis; L-arginine biosynthesis; N(2)-acetyl-L-ornithine from L-glutamate: step 4/4.</text>
</comment>
<feature type="binding site" evidence="5">
    <location>
        <position position="284"/>
    </location>
    <ligand>
        <name>N(2)-acetyl-L-ornithine</name>
        <dbReference type="ChEBI" id="CHEBI:57805"/>
    </ligand>
</feature>
<evidence type="ECO:0000313" key="6">
    <source>
        <dbReference type="EMBL" id="NYD30014.1"/>
    </source>
</evidence>
<dbReference type="InterPro" id="IPR015424">
    <property type="entry name" value="PyrdxlP-dep_Trfase"/>
</dbReference>
<accession>A0A852RPX2</accession>
<evidence type="ECO:0000313" key="7">
    <source>
        <dbReference type="Proteomes" id="UP000582231"/>
    </source>
</evidence>
<name>A0A852RPX2_9ACTN</name>
<dbReference type="PIRSF" id="PIRSF000521">
    <property type="entry name" value="Transaminase_4ab_Lys_Orn"/>
    <property type="match status" value="1"/>
</dbReference>
<keyword evidence="1 5" id="KW-0032">Aminotransferase</keyword>
<dbReference type="AlphaFoldDB" id="A0A852RPX2"/>
<feature type="binding site" evidence="5">
    <location>
        <position position="140"/>
    </location>
    <ligand>
        <name>N(2)-acetyl-L-ornithine</name>
        <dbReference type="ChEBI" id="CHEBI:57805"/>
    </ligand>
</feature>
<dbReference type="PANTHER" id="PTHR11986">
    <property type="entry name" value="AMINOTRANSFERASE CLASS III"/>
    <property type="match status" value="1"/>
</dbReference>
<feature type="binding site" evidence="5">
    <location>
        <position position="137"/>
    </location>
    <ligand>
        <name>pyridoxal 5'-phosphate</name>
        <dbReference type="ChEBI" id="CHEBI:597326"/>
    </ligand>
</feature>
<evidence type="ECO:0000256" key="5">
    <source>
        <dbReference type="HAMAP-Rule" id="MF_01107"/>
    </source>
</evidence>